<feature type="domain" description="PPIase cyclophilin-type" evidence="5">
    <location>
        <begin position="45"/>
        <end position="196"/>
    </location>
</feature>
<proteinExistence type="inferred from homology"/>
<gene>
    <name evidence="6" type="ORF">CHS0354_034122</name>
</gene>
<comment type="catalytic activity">
    <reaction evidence="1 4">
        <text>[protein]-peptidylproline (omega=180) = [protein]-peptidylproline (omega=0)</text>
        <dbReference type="Rhea" id="RHEA:16237"/>
        <dbReference type="Rhea" id="RHEA-COMP:10747"/>
        <dbReference type="Rhea" id="RHEA-COMP:10748"/>
        <dbReference type="ChEBI" id="CHEBI:83833"/>
        <dbReference type="ChEBI" id="CHEBI:83834"/>
        <dbReference type="EC" id="5.2.1.8"/>
    </reaction>
</comment>
<evidence type="ECO:0000313" key="6">
    <source>
        <dbReference type="EMBL" id="KAK3608163.1"/>
    </source>
</evidence>
<dbReference type="PRINTS" id="PR00153">
    <property type="entry name" value="CSAPPISMRASE"/>
</dbReference>
<dbReference type="GO" id="GO:0003755">
    <property type="term" value="F:peptidyl-prolyl cis-trans isomerase activity"/>
    <property type="evidence" value="ECO:0007669"/>
    <property type="project" value="UniProtKB-UniRule"/>
</dbReference>
<dbReference type="InterPro" id="IPR029000">
    <property type="entry name" value="Cyclophilin-like_dom_sf"/>
</dbReference>
<evidence type="ECO:0000259" key="5">
    <source>
        <dbReference type="PROSITE" id="PS50072"/>
    </source>
</evidence>
<dbReference type="InterPro" id="IPR002130">
    <property type="entry name" value="Cyclophilin-type_PPIase_dom"/>
</dbReference>
<reference evidence="6" key="2">
    <citation type="journal article" date="2021" name="Genome Biol. Evol.">
        <title>Developing a high-quality reference genome for a parasitic bivalve with doubly uniparental inheritance (Bivalvia: Unionida).</title>
        <authorList>
            <person name="Smith C.H."/>
        </authorList>
    </citation>
    <scope>NUCLEOTIDE SEQUENCE</scope>
    <source>
        <strain evidence="6">CHS0354</strain>
        <tissue evidence="6">Mantle</tissue>
    </source>
</reference>
<dbReference type="AlphaFoldDB" id="A0AAE0TE06"/>
<keyword evidence="2 4" id="KW-0697">Rotamase</keyword>
<keyword evidence="4" id="KW-0732">Signal</keyword>
<dbReference type="GO" id="GO:0006457">
    <property type="term" value="P:protein folding"/>
    <property type="evidence" value="ECO:0007669"/>
    <property type="project" value="TreeGrafter"/>
</dbReference>
<sequence length="218" mass="24028">MAALFLATVVSLFAFGYCGNYTVTEEAWFDFEIKDLDGPGEDYRGRVVIALFGDTCPMTVMNFAAIAKGFKRGREKLSYKNSKVHRVVPDFIIQMGDITVGDGTGGKSIYGDKFVDENYILSHRATGMVSMANHGKDTNGSQFFILLNKARWLDGKHVVFGKVIRGYDVLHAMGDVPTDPNTAVPKKTVRVIDCGLEGIAKKYDLTEAQVDSDHDIVN</sequence>
<evidence type="ECO:0000313" key="7">
    <source>
        <dbReference type="Proteomes" id="UP001195483"/>
    </source>
</evidence>
<reference evidence="6" key="1">
    <citation type="journal article" date="2021" name="Genome Biol. Evol.">
        <title>A High-Quality Reference Genome for a Parasitic Bivalve with Doubly Uniparental Inheritance (Bivalvia: Unionida).</title>
        <authorList>
            <person name="Smith C.H."/>
        </authorList>
    </citation>
    <scope>NUCLEOTIDE SEQUENCE</scope>
    <source>
        <strain evidence="6">CHS0354</strain>
    </source>
</reference>
<comment type="function">
    <text evidence="4">PPIases accelerate the folding of proteins. It catalyzes the cis-trans isomerization of proline imidic peptide bonds in oligopeptides.</text>
</comment>
<feature type="chain" id="PRO_5041777320" description="Peptidyl-prolyl cis-trans isomerase" evidence="4">
    <location>
        <begin position="19"/>
        <end position="218"/>
    </location>
</feature>
<dbReference type="PROSITE" id="PS50072">
    <property type="entry name" value="CSA_PPIASE_2"/>
    <property type="match status" value="1"/>
</dbReference>
<feature type="signal peptide" evidence="4">
    <location>
        <begin position="1"/>
        <end position="18"/>
    </location>
</feature>
<evidence type="ECO:0000256" key="4">
    <source>
        <dbReference type="RuleBase" id="RU363019"/>
    </source>
</evidence>
<reference evidence="6" key="3">
    <citation type="submission" date="2023-05" db="EMBL/GenBank/DDBJ databases">
        <authorList>
            <person name="Smith C.H."/>
        </authorList>
    </citation>
    <scope>NUCLEOTIDE SEQUENCE</scope>
    <source>
        <strain evidence="6">CHS0354</strain>
        <tissue evidence="6">Mantle</tissue>
    </source>
</reference>
<dbReference type="PANTHER" id="PTHR11071:SF547">
    <property type="entry name" value="PEPTIDYL-PROLYL CIS-TRANS ISOMERASE"/>
    <property type="match status" value="1"/>
</dbReference>
<dbReference type="Gene3D" id="2.40.100.10">
    <property type="entry name" value="Cyclophilin-like"/>
    <property type="match status" value="1"/>
</dbReference>
<evidence type="ECO:0000256" key="2">
    <source>
        <dbReference type="ARBA" id="ARBA00023110"/>
    </source>
</evidence>
<dbReference type="EMBL" id="JAEAOA010001995">
    <property type="protein sequence ID" value="KAK3608163.1"/>
    <property type="molecule type" value="Genomic_DNA"/>
</dbReference>
<protein>
    <recommendedName>
        <fullName evidence="4">Peptidyl-prolyl cis-trans isomerase</fullName>
        <shortName evidence="4">PPIase</shortName>
        <ecNumber evidence="4">5.2.1.8</ecNumber>
    </recommendedName>
</protein>
<dbReference type="SUPFAM" id="SSF50891">
    <property type="entry name" value="Cyclophilin-like"/>
    <property type="match status" value="1"/>
</dbReference>
<keyword evidence="7" id="KW-1185">Reference proteome</keyword>
<comment type="similarity">
    <text evidence="4">Belongs to the cyclophilin-type PPIase family.</text>
</comment>
<dbReference type="PANTHER" id="PTHR11071">
    <property type="entry name" value="PEPTIDYL-PROLYL CIS-TRANS ISOMERASE"/>
    <property type="match status" value="1"/>
</dbReference>
<dbReference type="Proteomes" id="UP001195483">
    <property type="component" value="Unassembled WGS sequence"/>
</dbReference>
<name>A0AAE0TE06_9BIVA</name>
<keyword evidence="3 4" id="KW-0413">Isomerase</keyword>
<dbReference type="FunFam" id="2.40.100.10:FF:000025">
    <property type="entry name" value="Peptidyl-prolyl cis-trans isomerase CYP19-2"/>
    <property type="match status" value="1"/>
</dbReference>
<evidence type="ECO:0000256" key="3">
    <source>
        <dbReference type="ARBA" id="ARBA00023235"/>
    </source>
</evidence>
<dbReference type="EC" id="5.2.1.8" evidence="4"/>
<accession>A0AAE0TE06</accession>
<comment type="caution">
    <text evidence="6">The sequence shown here is derived from an EMBL/GenBank/DDBJ whole genome shotgun (WGS) entry which is preliminary data.</text>
</comment>
<evidence type="ECO:0000256" key="1">
    <source>
        <dbReference type="ARBA" id="ARBA00000971"/>
    </source>
</evidence>
<dbReference type="GO" id="GO:0005737">
    <property type="term" value="C:cytoplasm"/>
    <property type="evidence" value="ECO:0007669"/>
    <property type="project" value="TreeGrafter"/>
</dbReference>
<dbReference type="GO" id="GO:0016018">
    <property type="term" value="F:cyclosporin A binding"/>
    <property type="evidence" value="ECO:0007669"/>
    <property type="project" value="TreeGrafter"/>
</dbReference>
<organism evidence="6 7">
    <name type="scientific">Potamilus streckersoni</name>
    <dbReference type="NCBI Taxonomy" id="2493646"/>
    <lineage>
        <taxon>Eukaryota</taxon>
        <taxon>Metazoa</taxon>
        <taxon>Spiralia</taxon>
        <taxon>Lophotrochozoa</taxon>
        <taxon>Mollusca</taxon>
        <taxon>Bivalvia</taxon>
        <taxon>Autobranchia</taxon>
        <taxon>Heteroconchia</taxon>
        <taxon>Palaeoheterodonta</taxon>
        <taxon>Unionida</taxon>
        <taxon>Unionoidea</taxon>
        <taxon>Unionidae</taxon>
        <taxon>Ambleminae</taxon>
        <taxon>Lampsilini</taxon>
        <taxon>Potamilus</taxon>
    </lineage>
</organism>
<dbReference type="Pfam" id="PF00160">
    <property type="entry name" value="Pro_isomerase"/>
    <property type="match status" value="1"/>
</dbReference>